<dbReference type="RefSeq" id="WP_203707873.1">
    <property type="nucleotide sequence ID" value="NZ_BAAALU010000006.1"/>
</dbReference>
<protein>
    <recommendedName>
        <fullName evidence="3">MmgE/PrpD family protein</fullName>
    </recommendedName>
</protein>
<keyword evidence="2" id="KW-1185">Reference proteome</keyword>
<comment type="caution">
    <text evidence="1">The sequence shown here is derived from an EMBL/GenBank/DDBJ whole genome shotgun (WGS) entry which is preliminary data.</text>
</comment>
<reference evidence="1 2" key="1">
    <citation type="submission" date="2021-01" db="EMBL/GenBank/DDBJ databases">
        <title>Whole genome shotgun sequence of Asanoa iriomotensis NBRC 100142.</title>
        <authorList>
            <person name="Komaki H."/>
            <person name="Tamura T."/>
        </authorList>
    </citation>
    <scope>NUCLEOTIDE SEQUENCE [LARGE SCALE GENOMIC DNA]</scope>
    <source>
        <strain evidence="1 2">NBRC 100142</strain>
    </source>
</reference>
<dbReference type="EMBL" id="BONC01000086">
    <property type="protein sequence ID" value="GIF61056.1"/>
    <property type="molecule type" value="Genomic_DNA"/>
</dbReference>
<evidence type="ECO:0008006" key="3">
    <source>
        <dbReference type="Google" id="ProtNLM"/>
    </source>
</evidence>
<accession>A0ABQ4CE60</accession>
<dbReference type="Proteomes" id="UP000624325">
    <property type="component" value="Unassembled WGS sequence"/>
</dbReference>
<evidence type="ECO:0000313" key="1">
    <source>
        <dbReference type="EMBL" id="GIF61056.1"/>
    </source>
</evidence>
<proteinExistence type="predicted"/>
<sequence>MNLDEGMELAQAMAEAQYPGRWQELAMGEHRALAIVGSATVSVLAPRLGAQQDPFLALTCGLATEFWLDDKAYERVNALNQEAVFGGYHVAPGERDRGSVLAKLLIPLEPIDWINHAATQWAARMINTVVLSAERASPTLASQLGARHFHPGAANALWMMG</sequence>
<name>A0ABQ4CE60_9ACTN</name>
<organism evidence="1 2">
    <name type="scientific">Asanoa iriomotensis</name>
    <dbReference type="NCBI Taxonomy" id="234613"/>
    <lineage>
        <taxon>Bacteria</taxon>
        <taxon>Bacillati</taxon>
        <taxon>Actinomycetota</taxon>
        <taxon>Actinomycetes</taxon>
        <taxon>Micromonosporales</taxon>
        <taxon>Micromonosporaceae</taxon>
        <taxon>Asanoa</taxon>
    </lineage>
</organism>
<gene>
    <name evidence="1" type="ORF">Air01nite_71510</name>
</gene>
<evidence type="ECO:0000313" key="2">
    <source>
        <dbReference type="Proteomes" id="UP000624325"/>
    </source>
</evidence>